<dbReference type="eggNOG" id="KOG0058">
    <property type="taxonomic scope" value="Eukaryota"/>
</dbReference>
<keyword evidence="10" id="KW-0630">Potassium</keyword>
<dbReference type="FunFam" id="3.40.50.300:FF:000403">
    <property type="entry name" value="ATP-binding cassette sub-family B member 8, mitochondrial"/>
    <property type="match status" value="1"/>
</dbReference>
<accession>H2YA85</accession>
<dbReference type="SUPFAM" id="SSF52540">
    <property type="entry name" value="P-loop containing nucleoside triphosphate hydrolases"/>
    <property type="match status" value="1"/>
</dbReference>
<keyword evidence="5 18" id="KW-0812">Transmembrane</keyword>
<evidence type="ECO:0000256" key="1">
    <source>
        <dbReference type="ARBA" id="ARBA00004448"/>
    </source>
</evidence>
<dbReference type="CDD" id="cd03249">
    <property type="entry name" value="ABC_MTABC3_MDL1_MDL2"/>
    <property type="match status" value="1"/>
</dbReference>
<keyword evidence="22" id="KW-1185">Reference proteome</keyword>
<keyword evidence="6" id="KW-0547">Nucleotide-binding</keyword>
<organism evidence="21 22">
    <name type="scientific">Ciona savignyi</name>
    <name type="common">Pacific transparent sea squirt</name>
    <dbReference type="NCBI Taxonomy" id="51511"/>
    <lineage>
        <taxon>Eukaryota</taxon>
        <taxon>Metazoa</taxon>
        <taxon>Chordata</taxon>
        <taxon>Tunicata</taxon>
        <taxon>Ascidiacea</taxon>
        <taxon>Phlebobranchia</taxon>
        <taxon>Cionidae</taxon>
        <taxon>Ciona</taxon>
    </lineage>
</organism>
<sequence length="583" mass="63096">FSWSEFFWEYLLPEIMPLGFAIVSALIGAVVNMRIPSALGDLINILNEQATAGLSTAAEYMTGLRGPVMQLVSLYLCQGLATFAYISLLSHLGEKVACKMRKNLFESLLRQDVAFHDQRKTGELIDRLTSDVQDFKSSFKLCISQGIRSTTQTIGCICSLYSTSAKLTLALAATIPIIVLIGSFVGVALRQLSKSAQAHAAEATGKANEVVANFRTVRAFANEPLEGQSYEVLIQKSCKINQFLGIGIGAFQGITNIALNGIVLGVIYAGGYLMSTNEINPGQLMSFLVSAQMIQRSLASLSVLSGSAVRGITAGSRVFEYIHLQPSIPITGGRKIPYHCLLGHLRFEDVHFTYPQRPDHEVLKGVTLDIKPCQTVALCGLSGAGKSTIASLAERFYDPTSGNITLDGVDITQLDPSWLRGRTIGYINQEPVLFSGSVEDNIRYGRPDATKDEVVSAAKLANADSFITNFPSGYATVVGERGLALSGGQKQRIAIARALLKNPSILILDEATSALDAESERLVQEALDRVMVDRTVLIIAHRLSTIKNADVIAVMKHGKVVEVGNHKELKKKGGIYSELIKLQ</sequence>
<evidence type="ECO:0000256" key="5">
    <source>
        <dbReference type="ARBA" id="ARBA00022692"/>
    </source>
</evidence>
<dbReference type="GO" id="GO:0006813">
    <property type="term" value="P:potassium ion transport"/>
    <property type="evidence" value="ECO:0007669"/>
    <property type="project" value="UniProtKB-KW"/>
</dbReference>
<dbReference type="FunFam" id="1.20.1560.10:FF:000016">
    <property type="entry name" value="ATP-binding cassette sub-family B member 8, mitochondrial"/>
    <property type="match status" value="1"/>
</dbReference>
<dbReference type="InterPro" id="IPR003439">
    <property type="entry name" value="ABC_transporter-like_ATP-bd"/>
</dbReference>
<evidence type="ECO:0000256" key="15">
    <source>
        <dbReference type="ARBA" id="ARBA00040439"/>
    </source>
</evidence>
<evidence type="ECO:0000259" key="19">
    <source>
        <dbReference type="PROSITE" id="PS50893"/>
    </source>
</evidence>
<dbReference type="PROSITE" id="PS50893">
    <property type="entry name" value="ABC_TRANSPORTER_2"/>
    <property type="match status" value="1"/>
</dbReference>
<evidence type="ECO:0000256" key="6">
    <source>
        <dbReference type="ARBA" id="ARBA00022741"/>
    </source>
</evidence>
<reference evidence="22" key="1">
    <citation type="submission" date="2003-08" db="EMBL/GenBank/DDBJ databases">
        <authorList>
            <person name="Birren B."/>
            <person name="Nusbaum C."/>
            <person name="Abebe A."/>
            <person name="Abouelleil A."/>
            <person name="Adekoya E."/>
            <person name="Ait-zahra M."/>
            <person name="Allen N."/>
            <person name="Allen T."/>
            <person name="An P."/>
            <person name="Anderson M."/>
            <person name="Anderson S."/>
            <person name="Arachchi H."/>
            <person name="Armbruster J."/>
            <person name="Bachantsang P."/>
            <person name="Baldwin J."/>
            <person name="Barry A."/>
            <person name="Bayul T."/>
            <person name="Blitshsteyn B."/>
            <person name="Bloom T."/>
            <person name="Blye J."/>
            <person name="Boguslavskiy L."/>
            <person name="Borowsky M."/>
            <person name="Boukhgalter B."/>
            <person name="Brunache A."/>
            <person name="Butler J."/>
            <person name="Calixte N."/>
            <person name="Calvo S."/>
            <person name="Camarata J."/>
            <person name="Campo K."/>
            <person name="Chang J."/>
            <person name="Cheshatsang Y."/>
            <person name="Citroen M."/>
            <person name="Collymore A."/>
            <person name="Considine T."/>
            <person name="Cook A."/>
            <person name="Cooke P."/>
            <person name="Corum B."/>
            <person name="Cuomo C."/>
            <person name="David R."/>
            <person name="Dawoe T."/>
            <person name="Degray S."/>
            <person name="Dodge S."/>
            <person name="Dooley K."/>
            <person name="Dorje P."/>
            <person name="Dorjee K."/>
            <person name="Dorris L."/>
            <person name="Duffey N."/>
            <person name="Dupes A."/>
            <person name="Elkins T."/>
            <person name="Engels R."/>
            <person name="Erickson J."/>
            <person name="Farina A."/>
            <person name="Faro S."/>
            <person name="Ferreira P."/>
            <person name="Fischer H."/>
            <person name="Fitzgerald M."/>
            <person name="Foley K."/>
            <person name="Gage D."/>
            <person name="Galagan J."/>
            <person name="Gearin G."/>
            <person name="Gnerre S."/>
            <person name="Gnirke A."/>
            <person name="Goyette A."/>
            <person name="Graham J."/>
            <person name="Grandbois E."/>
            <person name="Gyaltsen K."/>
            <person name="Hafez N."/>
            <person name="Hagopian D."/>
            <person name="Hagos B."/>
            <person name="Hall J."/>
            <person name="Hatcher B."/>
            <person name="Heller A."/>
            <person name="Higgins H."/>
            <person name="Honan T."/>
            <person name="Horn A."/>
            <person name="Houde N."/>
            <person name="Hughes L."/>
            <person name="Hulme W."/>
            <person name="Husby E."/>
            <person name="Iliev I."/>
            <person name="Jaffe D."/>
            <person name="Jones C."/>
            <person name="Kamal M."/>
            <person name="Kamat A."/>
            <person name="Kamvysselis M."/>
            <person name="Karlsson E."/>
            <person name="Kells C."/>
            <person name="Kieu A."/>
            <person name="Kisner P."/>
            <person name="Kodira C."/>
            <person name="Kulbokas E."/>
            <person name="Labutti K."/>
            <person name="Lama D."/>
            <person name="Landers T."/>
            <person name="Leger J."/>
            <person name="Levine S."/>
            <person name="Lewis D."/>
            <person name="Lewis T."/>
            <person name="Lindblad-toh K."/>
            <person name="Liu X."/>
            <person name="Lokyitsang T."/>
            <person name="Lokyitsang Y."/>
            <person name="Lucien O."/>
            <person name="Lui A."/>
            <person name="Ma L.J."/>
            <person name="Mabbitt R."/>
            <person name="Macdonald J."/>
            <person name="Maclean C."/>
            <person name="Major J."/>
            <person name="Manning J."/>
            <person name="Marabella R."/>
            <person name="Maru K."/>
            <person name="Matthews C."/>
            <person name="Mauceli E."/>
            <person name="Mccarthy M."/>
            <person name="Mcdonough S."/>
            <person name="Mcghee T."/>
            <person name="Meldrim J."/>
            <person name="Meneus L."/>
            <person name="Mesirov J."/>
            <person name="Mihalev A."/>
            <person name="Mihova T."/>
            <person name="Mikkelsen T."/>
            <person name="Mlenga V."/>
            <person name="Moru K."/>
            <person name="Mozes J."/>
            <person name="Mulrain L."/>
            <person name="Munson G."/>
            <person name="Naylor J."/>
            <person name="Newes C."/>
            <person name="Nguyen C."/>
            <person name="Nguyen N."/>
            <person name="Nguyen T."/>
            <person name="Nicol R."/>
            <person name="Nielsen C."/>
            <person name="Nizzari M."/>
            <person name="Norbu C."/>
            <person name="Norbu N."/>
            <person name="O'donnell P."/>
            <person name="Okoawo O."/>
            <person name="O'leary S."/>
            <person name="Omotosho B."/>
            <person name="O'neill K."/>
            <person name="Osman S."/>
            <person name="Parker S."/>
            <person name="Perrin D."/>
            <person name="Phunkhang P."/>
            <person name="Piqani B."/>
            <person name="Purcell S."/>
            <person name="Rachupka T."/>
            <person name="Ramasamy U."/>
            <person name="Rameau R."/>
            <person name="Ray V."/>
            <person name="Raymond C."/>
            <person name="Retta R."/>
            <person name="Richardson S."/>
            <person name="Rise C."/>
            <person name="Rodriguez J."/>
            <person name="Rogers J."/>
            <person name="Rogov P."/>
            <person name="Rutman M."/>
            <person name="Schupbach R."/>
            <person name="Seaman C."/>
            <person name="Settipalli S."/>
            <person name="Sharpe T."/>
            <person name="Sheridan J."/>
            <person name="Sherpa N."/>
            <person name="Shi J."/>
            <person name="Smirnov S."/>
            <person name="Smith C."/>
            <person name="Sougnez C."/>
            <person name="Spencer B."/>
            <person name="Stalker J."/>
            <person name="Stange-thomann N."/>
            <person name="Stavropoulos S."/>
            <person name="Stetson K."/>
            <person name="Stone C."/>
            <person name="Stone S."/>
            <person name="Stubbs M."/>
            <person name="Talamas J."/>
            <person name="Tchuinga P."/>
            <person name="Tenzing P."/>
            <person name="Tesfaye S."/>
            <person name="Theodore J."/>
            <person name="Thoulutsang Y."/>
            <person name="Topham K."/>
            <person name="Towey S."/>
            <person name="Tsamla T."/>
            <person name="Tsomo N."/>
            <person name="Vallee D."/>
            <person name="Vassiliev H."/>
            <person name="Venkataraman V."/>
            <person name="Vinson J."/>
            <person name="Vo A."/>
            <person name="Wade C."/>
            <person name="Wang S."/>
            <person name="Wangchuk T."/>
            <person name="Wangdi T."/>
            <person name="Whittaker C."/>
            <person name="Wilkinson J."/>
            <person name="Wu Y."/>
            <person name="Wyman D."/>
            <person name="Yadav S."/>
            <person name="Yang S."/>
            <person name="Yang X."/>
            <person name="Yeager S."/>
            <person name="Yee E."/>
            <person name="Young G."/>
            <person name="Zainoun J."/>
            <person name="Zembeck L."/>
            <person name="Zimmer A."/>
            <person name="Zody M."/>
            <person name="Lander E."/>
        </authorList>
    </citation>
    <scope>NUCLEOTIDE SEQUENCE [LARGE SCALE GENOMIC DNA]</scope>
</reference>
<evidence type="ECO:0000256" key="16">
    <source>
        <dbReference type="ARBA" id="ARBA00041416"/>
    </source>
</evidence>
<feature type="domain" description="ABC transmembrane type-1" evidence="20">
    <location>
        <begin position="20"/>
        <end position="310"/>
    </location>
</feature>
<dbReference type="GO" id="GO:0016887">
    <property type="term" value="F:ATP hydrolysis activity"/>
    <property type="evidence" value="ECO:0007669"/>
    <property type="project" value="InterPro"/>
</dbReference>
<dbReference type="Ensembl" id="ENSCSAVT00000002274.1">
    <property type="protein sequence ID" value="ENSCSAVP00000002236.1"/>
    <property type="gene ID" value="ENSCSAVG00000001308.1"/>
</dbReference>
<evidence type="ECO:0000256" key="7">
    <source>
        <dbReference type="ARBA" id="ARBA00022792"/>
    </source>
</evidence>
<dbReference type="CDD" id="cd18574">
    <property type="entry name" value="ABC_6TM_ABCB8_like"/>
    <property type="match status" value="1"/>
</dbReference>
<keyword evidence="7" id="KW-0999">Mitochondrion inner membrane</keyword>
<dbReference type="OMA" id="QAMFTFF"/>
<dbReference type="Ensembl" id="ENSCSAVT00000002271.1">
    <property type="protein sequence ID" value="ENSCSAVP00000002233.1"/>
    <property type="gene ID" value="ENSCSAVG00000001308.1"/>
</dbReference>
<feature type="transmembrane region" description="Helical" evidence="18">
    <location>
        <begin position="15"/>
        <end position="35"/>
    </location>
</feature>
<dbReference type="InterPro" id="IPR011527">
    <property type="entry name" value="ABC1_TM_dom"/>
</dbReference>
<reference evidence="21" key="2">
    <citation type="submission" date="2025-05" db="UniProtKB">
        <authorList>
            <consortium name="Ensembl"/>
        </authorList>
    </citation>
    <scope>IDENTIFICATION</scope>
</reference>
<feature type="domain" description="ABC transporter" evidence="19">
    <location>
        <begin position="345"/>
        <end position="582"/>
    </location>
</feature>
<feature type="transmembrane region" description="Helical" evidence="18">
    <location>
        <begin position="243"/>
        <end position="269"/>
    </location>
</feature>
<evidence type="ECO:0000256" key="14">
    <source>
        <dbReference type="ARBA" id="ARBA00023136"/>
    </source>
</evidence>
<dbReference type="SUPFAM" id="SSF90123">
    <property type="entry name" value="ABC transporter transmembrane region"/>
    <property type="match status" value="1"/>
</dbReference>
<keyword evidence="9" id="KW-0809">Transit peptide</keyword>
<dbReference type="Pfam" id="PF00005">
    <property type="entry name" value="ABC_tran"/>
    <property type="match status" value="1"/>
</dbReference>
<comment type="similarity">
    <text evidence="2">Belongs to the ABC transporter superfamily. ABCB family. Multidrug resistance exporter (TC 3.A.1.201) subfamily.</text>
</comment>
<dbReference type="GO" id="GO:0090374">
    <property type="term" value="P:oligopeptide export from mitochondrion"/>
    <property type="evidence" value="ECO:0007669"/>
    <property type="project" value="TreeGrafter"/>
</dbReference>
<feature type="transmembrane region" description="Helical" evidence="18">
    <location>
        <begin position="169"/>
        <end position="189"/>
    </location>
</feature>
<keyword evidence="14 18" id="KW-0472">Membrane</keyword>
<dbReference type="Gene3D" id="1.20.1560.10">
    <property type="entry name" value="ABC transporter type 1, transmembrane domain"/>
    <property type="match status" value="1"/>
</dbReference>
<dbReference type="Gene3D" id="3.40.50.300">
    <property type="entry name" value="P-loop containing nucleotide triphosphate hydrolases"/>
    <property type="match status" value="1"/>
</dbReference>
<comment type="subcellular location">
    <subcellularLocation>
        <location evidence="1">Mitochondrion inner membrane</location>
        <topology evidence="1">Multi-pass membrane protein</topology>
    </subcellularLocation>
</comment>
<evidence type="ECO:0000256" key="17">
    <source>
        <dbReference type="ARBA" id="ARBA00042968"/>
    </source>
</evidence>
<dbReference type="GO" id="GO:0015421">
    <property type="term" value="F:ABC-type oligopeptide transporter activity"/>
    <property type="evidence" value="ECO:0007669"/>
    <property type="project" value="TreeGrafter"/>
</dbReference>
<dbReference type="GeneTree" id="ENSGT00940000159126"/>
<dbReference type="InterPro" id="IPR027417">
    <property type="entry name" value="P-loop_NTPase"/>
</dbReference>
<dbReference type="PROSITE" id="PS50929">
    <property type="entry name" value="ABC_TM1F"/>
    <property type="match status" value="1"/>
</dbReference>
<evidence type="ECO:0000256" key="2">
    <source>
        <dbReference type="ARBA" id="ARBA00007577"/>
    </source>
</evidence>
<name>H2YA85_CIOSA</name>
<evidence type="ECO:0000256" key="3">
    <source>
        <dbReference type="ARBA" id="ARBA00022448"/>
    </source>
</evidence>
<dbReference type="InterPro" id="IPR036640">
    <property type="entry name" value="ABC1_TM_sf"/>
</dbReference>
<keyword evidence="11 18" id="KW-1133">Transmembrane helix</keyword>
<keyword evidence="12" id="KW-0406">Ion transport</keyword>
<evidence type="ECO:0000256" key="9">
    <source>
        <dbReference type="ARBA" id="ARBA00022946"/>
    </source>
</evidence>
<evidence type="ECO:0000313" key="22">
    <source>
        <dbReference type="Proteomes" id="UP000007875"/>
    </source>
</evidence>
<dbReference type="Pfam" id="PF00664">
    <property type="entry name" value="ABC_membrane"/>
    <property type="match status" value="1"/>
</dbReference>
<evidence type="ECO:0000259" key="20">
    <source>
        <dbReference type="PROSITE" id="PS50929"/>
    </source>
</evidence>
<evidence type="ECO:0000256" key="10">
    <source>
        <dbReference type="ARBA" id="ARBA00022958"/>
    </source>
</evidence>
<keyword evidence="13" id="KW-0496">Mitochondrion</keyword>
<dbReference type="InterPro" id="IPR017871">
    <property type="entry name" value="ABC_transporter-like_CS"/>
</dbReference>
<keyword evidence="3" id="KW-0813">Transport</keyword>
<keyword evidence="8" id="KW-0067">ATP-binding</keyword>
<keyword evidence="4" id="KW-0633">Potassium transport</keyword>
<evidence type="ECO:0000256" key="18">
    <source>
        <dbReference type="SAM" id="Phobius"/>
    </source>
</evidence>
<dbReference type="AlphaFoldDB" id="H2YA85"/>
<evidence type="ECO:0000256" key="11">
    <source>
        <dbReference type="ARBA" id="ARBA00022989"/>
    </source>
</evidence>
<dbReference type="SMART" id="SM00382">
    <property type="entry name" value="AAA"/>
    <property type="match status" value="1"/>
</dbReference>
<protein>
    <recommendedName>
        <fullName evidence="15">Mitochondrial potassium channel ATP-binding subunit</fullName>
    </recommendedName>
    <alternativeName>
        <fullName evidence="17">ATP-binding cassette sub-family B member 8, mitochondrial</fullName>
    </alternativeName>
    <alternativeName>
        <fullName evidence="16">Mitochondrial sulfonylurea-receptor</fullName>
    </alternativeName>
</protein>
<evidence type="ECO:0000256" key="4">
    <source>
        <dbReference type="ARBA" id="ARBA00022538"/>
    </source>
</evidence>
<evidence type="ECO:0000256" key="13">
    <source>
        <dbReference type="ARBA" id="ARBA00023128"/>
    </source>
</evidence>
<dbReference type="PANTHER" id="PTHR43394:SF17">
    <property type="entry name" value="MITOCHONDRIAL POTASSIUM CHANNEL ATP-BINDING SUBUNIT"/>
    <property type="match status" value="1"/>
</dbReference>
<dbReference type="STRING" id="51511.ENSCSAVP00000002233"/>
<dbReference type="PANTHER" id="PTHR43394">
    <property type="entry name" value="ATP-DEPENDENT PERMEASE MDL1, MITOCHONDRIAL"/>
    <property type="match status" value="1"/>
</dbReference>
<dbReference type="InterPro" id="IPR003593">
    <property type="entry name" value="AAA+_ATPase"/>
</dbReference>
<evidence type="ECO:0000256" key="12">
    <source>
        <dbReference type="ARBA" id="ARBA00023065"/>
    </source>
</evidence>
<dbReference type="PROSITE" id="PS00211">
    <property type="entry name" value="ABC_TRANSPORTER_1"/>
    <property type="match status" value="1"/>
</dbReference>
<proteinExistence type="inferred from homology"/>
<dbReference type="Proteomes" id="UP000007875">
    <property type="component" value="Unassembled WGS sequence"/>
</dbReference>
<evidence type="ECO:0000256" key="8">
    <source>
        <dbReference type="ARBA" id="ARBA00022840"/>
    </source>
</evidence>
<evidence type="ECO:0000313" key="21">
    <source>
        <dbReference type="Ensembl" id="ENSCSAVP00000002233.1"/>
    </source>
</evidence>
<dbReference type="InterPro" id="IPR039421">
    <property type="entry name" value="Type_1_exporter"/>
</dbReference>
<dbReference type="GO" id="GO:0005743">
    <property type="term" value="C:mitochondrial inner membrane"/>
    <property type="evidence" value="ECO:0007669"/>
    <property type="project" value="UniProtKB-SubCell"/>
</dbReference>
<feature type="transmembrane region" description="Helical" evidence="18">
    <location>
        <begin position="71"/>
        <end position="92"/>
    </location>
</feature>
<dbReference type="GO" id="GO:0005524">
    <property type="term" value="F:ATP binding"/>
    <property type="evidence" value="ECO:0007669"/>
    <property type="project" value="UniProtKB-KW"/>
</dbReference>